<protein>
    <submittedName>
        <fullName evidence="1">Uncharacterized protein</fullName>
    </submittedName>
</protein>
<dbReference type="EMBL" id="JASGBQ010000027">
    <property type="protein sequence ID" value="MDI9243210.1"/>
    <property type="molecule type" value="Genomic_DNA"/>
</dbReference>
<comment type="caution">
    <text evidence="1">The sequence shown here is derived from an EMBL/GenBank/DDBJ whole genome shotgun (WGS) entry which is preliminary data.</text>
</comment>
<name>A0AAP4BCF2_9FIRM</name>
<accession>A0AAP4BCF2</accession>
<evidence type="ECO:0000313" key="1">
    <source>
        <dbReference type="EMBL" id="MDI9243210.1"/>
    </source>
</evidence>
<organism evidence="1 2">
    <name type="scientific">Fusibacillus kribbianus</name>
    <dbReference type="NCBI Taxonomy" id="3044208"/>
    <lineage>
        <taxon>Bacteria</taxon>
        <taxon>Bacillati</taxon>
        <taxon>Bacillota</taxon>
        <taxon>Clostridia</taxon>
        <taxon>Lachnospirales</taxon>
        <taxon>Lachnospiraceae</taxon>
        <taxon>Fusibacillus</taxon>
    </lineage>
</organism>
<proteinExistence type="predicted"/>
<gene>
    <name evidence="1" type="ORF">QJ036_12205</name>
</gene>
<reference evidence="1 2" key="1">
    <citation type="submission" date="2023-05" db="EMBL/GenBank/DDBJ databases">
        <title>[ruminococcus] sp. nov., isolated from a pig farm feces dump.</title>
        <authorList>
            <person name="Chang Y.-H."/>
        </authorList>
    </citation>
    <scope>NUCLEOTIDE SEQUENCE [LARGE SCALE GENOMIC DNA]</scope>
    <source>
        <strain evidence="1 2">YH-rum2234</strain>
    </source>
</reference>
<keyword evidence="2" id="KW-1185">Reference proteome</keyword>
<evidence type="ECO:0000313" key="2">
    <source>
        <dbReference type="Proteomes" id="UP001300383"/>
    </source>
</evidence>
<sequence>MKYGDGEKMARYYKGKRIGADVYTIGKFGKGLREILDTENPLLYSDGRYPTKLSAEDLPEDYIAFSSRAIWYMNGYIRTSGIIDMKYRWVKENHLFKDDYIYISYHGPLKEVVGRWGFIDIEAYDVCVCGNDIIRIVLAAEKYSGFDTAEIRDEIEKKRVWLRDHEPEFYQSFVGEDKDIFELWTEKGYV</sequence>
<dbReference type="Proteomes" id="UP001300383">
    <property type="component" value="Unassembled WGS sequence"/>
</dbReference>
<dbReference type="AlphaFoldDB" id="A0AAP4BCF2"/>
<dbReference type="RefSeq" id="WP_283231638.1">
    <property type="nucleotide sequence ID" value="NZ_JASGBQ010000027.1"/>
</dbReference>